<dbReference type="RefSeq" id="WP_115866239.1">
    <property type="nucleotide sequence ID" value="NZ_QREG01000001.1"/>
</dbReference>
<dbReference type="PANTHER" id="PTHR33202:SF7">
    <property type="entry name" value="FERRIC UPTAKE REGULATION PROTEIN"/>
    <property type="match status" value="1"/>
</dbReference>
<gene>
    <name evidence="1" type="ORF">C7460_101253</name>
</gene>
<dbReference type="CDD" id="cd07153">
    <property type="entry name" value="Fur_like"/>
    <property type="match status" value="1"/>
</dbReference>
<dbReference type="OrthoDB" id="594893at2"/>
<proteinExistence type="predicted"/>
<evidence type="ECO:0000313" key="1">
    <source>
        <dbReference type="EMBL" id="REE05734.1"/>
    </source>
</evidence>
<comment type="caution">
    <text evidence="1">The sequence shown here is derived from an EMBL/GenBank/DDBJ whole genome shotgun (WGS) entry which is preliminary data.</text>
</comment>
<protein>
    <submittedName>
        <fullName evidence="1">Fur family peroxide stress response transcriptional regulator</fullName>
    </submittedName>
</protein>
<dbReference type="GO" id="GO:1900376">
    <property type="term" value="P:regulation of secondary metabolite biosynthetic process"/>
    <property type="evidence" value="ECO:0007669"/>
    <property type="project" value="TreeGrafter"/>
</dbReference>
<dbReference type="Gene3D" id="1.10.10.10">
    <property type="entry name" value="Winged helix-like DNA-binding domain superfamily/Winged helix DNA-binding domain"/>
    <property type="match status" value="1"/>
</dbReference>
<dbReference type="Proteomes" id="UP000256779">
    <property type="component" value="Unassembled WGS sequence"/>
</dbReference>
<accession>A0A3D9LGY2</accession>
<organism evidence="1 2">
    <name type="scientific">Marinoscillum furvescens DSM 4134</name>
    <dbReference type="NCBI Taxonomy" id="1122208"/>
    <lineage>
        <taxon>Bacteria</taxon>
        <taxon>Pseudomonadati</taxon>
        <taxon>Bacteroidota</taxon>
        <taxon>Cytophagia</taxon>
        <taxon>Cytophagales</taxon>
        <taxon>Reichenbachiellaceae</taxon>
        <taxon>Marinoscillum</taxon>
    </lineage>
</organism>
<dbReference type="PANTHER" id="PTHR33202">
    <property type="entry name" value="ZINC UPTAKE REGULATION PROTEIN"/>
    <property type="match status" value="1"/>
</dbReference>
<keyword evidence="2" id="KW-1185">Reference proteome</keyword>
<dbReference type="InterPro" id="IPR002481">
    <property type="entry name" value="FUR"/>
</dbReference>
<sequence>MTEKTYQHIKELLSEAGLKATHPRIAVLHELMLSDEHPSAEQLHDRVSRQYPSVSLGSVYRVLEKLVEADLVYQVATRGGSKRYDANLEQHCHIYSINTEEIQDYYDPELNELIKNYFHEKQVSNFKITDIKLQINGEKRDPKSKVTIV</sequence>
<dbReference type="Pfam" id="PF01475">
    <property type="entry name" value="FUR"/>
    <property type="match status" value="1"/>
</dbReference>
<name>A0A3D9LGY2_MARFU</name>
<dbReference type="GO" id="GO:0003700">
    <property type="term" value="F:DNA-binding transcription factor activity"/>
    <property type="evidence" value="ECO:0007669"/>
    <property type="project" value="InterPro"/>
</dbReference>
<dbReference type="GO" id="GO:0000976">
    <property type="term" value="F:transcription cis-regulatory region binding"/>
    <property type="evidence" value="ECO:0007669"/>
    <property type="project" value="TreeGrafter"/>
</dbReference>
<dbReference type="InterPro" id="IPR036388">
    <property type="entry name" value="WH-like_DNA-bd_sf"/>
</dbReference>
<evidence type="ECO:0000313" key="2">
    <source>
        <dbReference type="Proteomes" id="UP000256779"/>
    </source>
</evidence>
<dbReference type="InterPro" id="IPR036390">
    <property type="entry name" value="WH_DNA-bd_sf"/>
</dbReference>
<dbReference type="AlphaFoldDB" id="A0A3D9LGY2"/>
<dbReference type="GO" id="GO:0008270">
    <property type="term" value="F:zinc ion binding"/>
    <property type="evidence" value="ECO:0007669"/>
    <property type="project" value="TreeGrafter"/>
</dbReference>
<dbReference type="GO" id="GO:0045892">
    <property type="term" value="P:negative regulation of DNA-templated transcription"/>
    <property type="evidence" value="ECO:0007669"/>
    <property type="project" value="TreeGrafter"/>
</dbReference>
<reference evidence="1 2" key="1">
    <citation type="submission" date="2018-07" db="EMBL/GenBank/DDBJ databases">
        <title>Genomic Encyclopedia of Type Strains, Phase IV (KMG-IV): sequencing the most valuable type-strain genomes for metagenomic binning, comparative biology and taxonomic classification.</title>
        <authorList>
            <person name="Goeker M."/>
        </authorList>
    </citation>
    <scope>NUCLEOTIDE SEQUENCE [LARGE SCALE GENOMIC DNA]</scope>
    <source>
        <strain evidence="1 2">DSM 4134</strain>
    </source>
</reference>
<dbReference type="EMBL" id="QREG01000001">
    <property type="protein sequence ID" value="REE05734.1"/>
    <property type="molecule type" value="Genomic_DNA"/>
</dbReference>
<dbReference type="SUPFAM" id="SSF46785">
    <property type="entry name" value="Winged helix' DNA-binding domain"/>
    <property type="match status" value="1"/>
</dbReference>